<name>A0A830EB56_9CREN</name>
<gene>
    <name evidence="1" type="ORF">GCM10007112_00210</name>
</gene>
<evidence type="ECO:0000313" key="2">
    <source>
        <dbReference type="Proteomes" id="UP000657075"/>
    </source>
</evidence>
<protein>
    <recommendedName>
        <fullName evidence="3">DNA-binding protein</fullName>
    </recommendedName>
</protein>
<dbReference type="AlphaFoldDB" id="A0A830EB56"/>
<evidence type="ECO:0000313" key="1">
    <source>
        <dbReference type="EMBL" id="GGI67205.1"/>
    </source>
</evidence>
<accession>A0A830EB56</accession>
<sequence>MNPLNLAVYVYLMTQITNIYADFKKIEELVARGLWVAVKYARGSCVSFTPKKILEYAEFNDTIPVVLTLVKHVLKQLSDEGYLQVDNSRSIVRYQLCNKSKLWDLIKQSSGPEDVLKFLEEVTQ</sequence>
<dbReference type="Proteomes" id="UP000657075">
    <property type="component" value="Unassembled WGS sequence"/>
</dbReference>
<proteinExistence type="predicted"/>
<dbReference type="EMBL" id="BMNM01000001">
    <property type="protein sequence ID" value="GGI67205.1"/>
    <property type="molecule type" value="Genomic_DNA"/>
</dbReference>
<evidence type="ECO:0008006" key="3">
    <source>
        <dbReference type="Google" id="ProtNLM"/>
    </source>
</evidence>
<dbReference type="OrthoDB" id="24177at2157"/>
<reference evidence="1" key="2">
    <citation type="submission" date="2020-09" db="EMBL/GenBank/DDBJ databases">
        <authorList>
            <person name="Sun Q."/>
            <person name="Ohkuma M."/>
        </authorList>
    </citation>
    <scope>NUCLEOTIDE SEQUENCE</scope>
    <source>
        <strain evidence="1">JCM 11219</strain>
    </source>
</reference>
<reference evidence="1" key="1">
    <citation type="journal article" date="2014" name="Int. J. Syst. Evol. Microbiol.">
        <title>Complete genome sequence of Corynebacterium casei LMG S-19264T (=DSM 44701T), isolated from a smear-ripened cheese.</title>
        <authorList>
            <consortium name="US DOE Joint Genome Institute (JGI-PGF)"/>
            <person name="Walter F."/>
            <person name="Albersmeier A."/>
            <person name="Kalinowski J."/>
            <person name="Ruckert C."/>
        </authorList>
    </citation>
    <scope>NUCLEOTIDE SEQUENCE</scope>
    <source>
        <strain evidence="1">JCM 11219</strain>
    </source>
</reference>
<comment type="caution">
    <text evidence="1">The sequence shown here is derived from an EMBL/GenBank/DDBJ whole genome shotgun (WGS) entry which is preliminary data.</text>
</comment>
<organism evidence="1 2">
    <name type="scientific">Vulcanisaeta souniana JCM 11219</name>
    <dbReference type="NCBI Taxonomy" id="1293586"/>
    <lineage>
        <taxon>Archaea</taxon>
        <taxon>Thermoproteota</taxon>
        <taxon>Thermoprotei</taxon>
        <taxon>Thermoproteales</taxon>
        <taxon>Thermoproteaceae</taxon>
        <taxon>Vulcanisaeta</taxon>
    </lineage>
</organism>